<dbReference type="PANTHER" id="PTHR11439:SF524">
    <property type="entry name" value="RNA-DIRECTED DNA POLYMERASE, PROTEIN KINASE RLK-PELLE-DLSV FAMILY"/>
    <property type="match status" value="1"/>
</dbReference>
<feature type="region of interest" description="Disordered" evidence="1">
    <location>
        <begin position="135"/>
        <end position="178"/>
    </location>
</feature>
<reference evidence="4" key="1">
    <citation type="submission" date="2020-01" db="EMBL/GenBank/DDBJ databases">
        <authorList>
            <person name="Mishra B."/>
        </authorList>
    </citation>
    <scope>NUCLEOTIDE SEQUENCE [LARGE SCALE GENOMIC DNA]</scope>
</reference>
<dbReference type="InterPro" id="IPR043502">
    <property type="entry name" value="DNA/RNA_pol_sf"/>
</dbReference>
<dbReference type="PANTHER" id="PTHR11439">
    <property type="entry name" value="GAG-POL-RELATED RETROTRANSPOSON"/>
    <property type="match status" value="1"/>
</dbReference>
<dbReference type="InterPro" id="IPR013103">
    <property type="entry name" value="RVT_2"/>
</dbReference>
<feature type="compositionally biased region" description="Pro residues" evidence="1">
    <location>
        <begin position="158"/>
        <end position="170"/>
    </location>
</feature>
<keyword evidence="5" id="KW-1185">Reference proteome</keyword>
<dbReference type="Pfam" id="PF07727">
    <property type="entry name" value="RVT_2"/>
    <property type="match status" value="1"/>
</dbReference>
<feature type="domain" description="Retroviral polymerase SH3-like" evidence="3">
    <location>
        <begin position="49"/>
        <end position="110"/>
    </location>
</feature>
<dbReference type="InterPro" id="IPR057670">
    <property type="entry name" value="SH3_retrovirus"/>
</dbReference>
<dbReference type="SUPFAM" id="SSF56672">
    <property type="entry name" value="DNA/RNA polymerases"/>
    <property type="match status" value="1"/>
</dbReference>
<evidence type="ECO:0000256" key="1">
    <source>
        <dbReference type="SAM" id="MobiDB-lite"/>
    </source>
</evidence>
<evidence type="ECO:0000259" key="3">
    <source>
        <dbReference type="Pfam" id="PF25597"/>
    </source>
</evidence>
<comment type="caution">
    <text evidence="4">The sequence shown here is derived from an EMBL/GenBank/DDBJ whole genome shotgun (WGS) entry which is preliminary data.</text>
</comment>
<protein>
    <submittedName>
        <fullName evidence="4">Uncharacterized protein</fullName>
    </submittedName>
</protein>
<organism evidence="4 5">
    <name type="scientific">Microthlaspi erraticum</name>
    <dbReference type="NCBI Taxonomy" id="1685480"/>
    <lineage>
        <taxon>Eukaryota</taxon>
        <taxon>Viridiplantae</taxon>
        <taxon>Streptophyta</taxon>
        <taxon>Embryophyta</taxon>
        <taxon>Tracheophyta</taxon>
        <taxon>Spermatophyta</taxon>
        <taxon>Magnoliopsida</taxon>
        <taxon>eudicotyledons</taxon>
        <taxon>Gunneridae</taxon>
        <taxon>Pentapetalae</taxon>
        <taxon>rosids</taxon>
        <taxon>malvids</taxon>
        <taxon>Brassicales</taxon>
        <taxon>Brassicaceae</taxon>
        <taxon>Coluteocarpeae</taxon>
        <taxon>Microthlaspi</taxon>
    </lineage>
</organism>
<sequence>MPSTYWVEALHMACHLFNILPSSTIDNDTPFSKLFQKPVSYDHLRVFGCLCYPNLLPTSAHKLAPRSAKCVFLGYPSNHRGYRCLDLSTNKNILSRHVVFDESSFPFNKAPLSQTSSPPPSSSFPFSILHNLHHDPVTETPAPNPPPPASALFTPSPEAAPAPPPAPAPPRYQTRSRSGISKKKIIFSLHTDIISPLPRSHVQASKDPHWNGAMGTEYDAQIKSGTWKLVPRPLNANIVNYMWLFRHKFDAGGRLSRYKARLIANGKSQEVGIDCYETFSPVVKPATIRTVLHVATSRDWPIHQLDVKNAFLNGTLDEVVYMHQPPGFVDPDKPDHVCLLQKSLYGLKQAPRAWYQRFAQFATRIGFKQSKCDASLFIKQQGKDIAYLLLYVDDIALTASNQTLLRSIINSLHSEFEMTDLGKLHYFLGIAINRDSHGLHLNQRNYAADILHRAGMSNCNISSTPVDTSSKLSADAGKPVADPTLYRSLVGALQYLTFTRPDITYAVQQICLYMHDPREPHYNALKRILRYVKGTLDHGIQITRSSLNKITAYTDADWAGCPTTRRSTSGFCVFLGDNIVSWSSKRQATVSRSSAEAEYRGFANVVAETTWLRNLLLELRCPVSSATIVYCDNVSAVYLSTNPIQHQRTKHVEIDIHFVRERVSVGQVRVLHVPSSHQYADIFTKGLPSALFTSFRSSLSVRPPLAPTAGVC</sequence>
<proteinExistence type="predicted"/>
<dbReference type="Pfam" id="PF25597">
    <property type="entry name" value="SH3_retrovirus"/>
    <property type="match status" value="1"/>
</dbReference>
<dbReference type="CDD" id="cd09272">
    <property type="entry name" value="RNase_HI_RT_Ty1"/>
    <property type="match status" value="1"/>
</dbReference>
<name>A0A6D2ING2_9BRAS</name>
<dbReference type="AlphaFoldDB" id="A0A6D2ING2"/>
<accession>A0A6D2ING2</accession>
<feature type="domain" description="Reverse transcriptase Ty1/copia-type" evidence="2">
    <location>
        <begin position="226"/>
        <end position="466"/>
    </location>
</feature>
<evidence type="ECO:0000313" key="4">
    <source>
        <dbReference type="EMBL" id="CAA7028135.1"/>
    </source>
</evidence>
<evidence type="ECO:0000313" key="5">
    <source>
        <dbReference type="Proteomes" id="UP000467841"/>
    </source>
</evidence>
<evidence type="ECO:0000259" key="2">
    <source>
        <dbReference type="Pfam" id="PF07727"/>
    </source>
</evidence>
<dbReference type="Proteomes" id="UP000467841">
    <property type="component" value="Unassembled WGS sequence"/>
</dbReference>
<gene>
    <name evidence="4" type="ORF">MERR_LOCUS15370</name>
</gene>
<dbReference type="EMBL" id="CACVBM020001063">
    <property type="protein sequence ID" value="CAA7028135.1"/>
    <property type="molecule type" value="Genomic_DNA"/>
</dbReference>
<dbReference type="OrthoDB" id="414945at2759"/>